<keyword evidence="2" id="KW-1185">Reference proteome</keyword>
<dbReference type="RefSeq" id="WP_281190443.1">
    <property type="nucleotide sequence ID" value="NZ_FMCU01000008.1"/>
</dbReference>
<evidence type="ECO:0000313" key="2">
    <source>
        <dbReference type="Proteomes" id="UP000198797"/>
    </source>
</evidence>
<dbReference type="EMBL" id="FMCU01000008">
    <property type="protein sequence ID" value="SCF28150.1"/>
    <property type="molecule type" value="Genomic_DNA"/>
</dbReference>
<organism evidence="1 2">
    <name type="scientific">Micromonospora matsumotoense</name>
    <dbReference type="NCBI Taxonomy" id="121616"/>
    <lineage>
        <taxon>Bacteria</taxon>
        <taxon>Bacillati</taxon>
        <taxon>Actinomycetota</taxon>
        <taxon>Actinomycetes</taxon>
        <taxon>Micromonosporales</taxon>
        <taxon>Micromonosporaceae</taxon>
        <taxon>Micromonospora</taxon>
    </lineage>
</organism>
<dbReference type="AlphaFoldDB" id="A0A1C4Z5B6"/>
<evidence type="ECO:0000313" key="1">
    <source>
        <dbReference type="EMBL" id="SCF28150.1"/>
    </source>
</evidence>
<gene>
    <name evidence="1" type="ORF">GA0070216_108166</name>
</gene>
<dbReference type="STRING" id="121616.GA0070216_108166"/>
<reference evidence="2" key="1">
    <citation type="submission" date="2016-06" db="EMBL/GenBank/DDBJ databases">
        <authorList>
            <person name="Varghese N."/>
            <person name="Submissions Spin"/>
        </authorList>
    </citation>
    <scope>NUCLEOTIDE SEQUENCE [LARGE SCALE GENOMIC DNA]</scope>
    <source>
        <strain evidence="2">DSM 44100</strain>
    </source>
</reference>
<proteinExistence type="predicted"/>
<name>A0A1C4Z5B6_9ACTN</name>
<sequence>MNTQDVKAVRPMKKITVRKAGSVRLTANANSLYAPFSCWPF</sequence>
<dbReference type="Proteomes" id="UP000198797">
    <property type="component" value="Unassembled WGS sequence"/>
</dbReference>
<accession>A0A1C4Z5B6</accession>
<protein>
    <submittedName>
        <fullName evidence="1">Uncharacterized protein</fullName>
    </submittedName>
</protein>